<keyword evidence="1" id="KW-0732">Signal</keyword>
<evidence type="ECO:0000313" key="3">
    <source>
        <dbReference type="Proteomes" id="UP001497497"/>
    </source>
</evidence>
<dbReference type="Proteomes" id="UP001497497">
    <property type="component" value="Unassembled WGS sequence"/>
</dbReference>
<evidence type="ECO:0000313" key="2">
    <source>
        <dbReference type="EMBL" id="CAL1529490.1"/>
    </source>
</evidence>
<dbReference type="AlphaFoldDB" id="A0AAV2H740"/>
<feature type="signal peptide" evidence="1">
    <location>
        <begin position="1"/>
        <end position="20"/>
    </location>
</feature>
<feature type="chain" id="PRO_5043516948" evidence="1">
    <location>
        <begin position="21"/>
        <end position="186"/>
    </location>
</feature>
<protein>
    <submittedName>
        <fullName evidence="2">Uncharacterized protein</fullName>
    </submittedName>
</protein>
<evidence type="ECO:0000256" key="1">
    <source>
        <dbReference type="SAM" id="SignalP"/>
    </source>
</evidence>
<name>A0AAV2H740_LYMST</name>
<accession>A0AAV2H740</accession>
<dbReference type="EMBL" id="CAXITT010000049">
    <property type="protein sequence ID" value="CAL1529490.1"/>
    <property type="molecule type" value="Genomic_DNA"/>
</dbReference>
<gene>
    <name evidence="2" type="ORF">GSLYS_00003645001</name>
</gene>
<comment type="caution">
    <text evidence="2">The sequence shown here is derived from an EMBL/GenBank/DDBJ whole genome shotgun (WGS) entry which is preliminary data.</text>
</comment>
<keyword evidence="3" id="KW-1185">Reference proteome</keyword>
<proteinExistence type="predicted"/>
<reference evidence="2 3" key="1">
    <citation type="submission" date="2024-04" db="EMBL/GenBank/DDBJ databases">
        <authorList>
            <consortium name="Genoscope - CEA"/>
            <person name="William W."/>
        </authorList>
    </citation>
    <scope>NUCLEOTIDE SEQUENCE [LARGE SCALE GENOMIC DNA]</scope>
</reference>
<organism evidence="2 3">
    <name type="scientific">Lymnaea stagnalis</name>
    <name type="common">Great pond snail</name>
    <name type="synonym">Helix stagnalis</name>
    <dbReference type="NCBI Taxonomy" id="6523"/>
    <lineage>
        <taxon>Eukaryota</taxon>
        <taxon>Metazoa</taxon>
        <taxon>Spiralia</taxon>
        <taxon>Lophotrochozoa</taxon>
        <taxon>Mollusca</taxon>
        <taxon>Gastropoda</taxon>
        <taxon>Heterobranchia</taxon>
        <taxon>Euthyneura</taxon>
        <taxon>Panpulmonata</taxon>
        <taxon>Hygrophila</taxon>
        <taxon>Lymnaeoidea</taxon>
        <taxon>Lymnaeidae</taxon>
        <taxon>Lymnaea</taxon>
    </lineage>
</organism>
<sequence>MTSYAVFIPLTLFLTTAVECQHTCFLKYPNDINFKCDVKEQDAVNLTWSLFDTESNKTLIINICEATFCHPLIPKLADALFLASVTSEKSGLYIQSSTLHANVKYANLTKLSTFRQLRCQYEDKIITLCDSFDVHVDPTKLTVYELNISKRGDQFNIVVEAGALFPIPECTLYVDVSNIIRNLYAK</sequence>